<comment type="caution">
    <text evidence="1">The sequence shown here is derived from an EMBL/GenBank/DDBJ whole genome shotgun (WGS) entry which is preliminary data.</text>
</comment>
<sequence>MAQLFFGLIAEGTTDFRFFERIIEKALIDIAYECRGEIDIDIKIIECKKGNSFIEFVLNGAEVGLNSYGINMLIVHSDADDSTATNTYTQKITPAIETLNTKSADTHCKNLIAIVPVHETESWMLADKEIFIKAIGTKKTEAELNINGNPETFNNPKERIIEAIRIGRAEMPKKMRDALQISDLYSYLGQAIQLEKLKTFASYLDFERNIRSEFIKLNLLPQ</sequence>
<dbReference type="OrthoDB" id="7596770at2"/>
<dbReference type="InterPro" id="IPR025455">
    <property type="entry name" value="DUF4276"/>
</dbReference>
<protein>
    <submittedName>
        <fullName evidence="1">Uncharacterized protein DUF4276</fullName>
    </submittedName>
</protein>
<dbReference type="EMBL" id="VLKR01000065">
    <property type="protein sequence ID" value="TWI12803.1"/>
    <property type="molecule type" value="Genomic_DNA"/>
</dbReference>
<accession>A0A562LZ21</accession>
<gene>
    <name evidence="1" type="ORF">IQ31_05574</name>
</gene>
<evidence type="ECO:0000313" key="1">
    <source>
        <dbReference type="EMBL" id="TWI12803.1"/>
    </source>
</evidence>
<evidence type="ECO:0000313" key="2">
    <source>
        <dbReference type="Proteomes" id="UP000315908"/>
    </source>
</evidence>
<proteinExistence type="predicted"/>
<dbReference type="RefSeq" id="WP_145331475.1">
    <property type="nucleotide sequence ID" value="NZ_JBPFPW010000004.1"/>
</dbReference>
<dbReference type="Pfam" id="PF14103">
    <property type="entry name" value="DUF4276"/>
    <property type="match status" value="1"/>
</dbReference>
<organism evidence="1 2">
    <name type="scientific">Sphingobacterium siyangense</name>
    <dbReference type="NCBI Taxonomy" id="459529"/>
    <lineage>
        <taxon>Bacteria</taxon>
        <taxon>Pseudomonadati</taxon>
        <taxon>Bacteroidota</taxon>
        <taxon>Sphingobacteriia</taxon>
        <taxon>Sphingobacteriales</taxon>
        <taxon>Sphingobacteriaceae</taxon>
        <taxon>Sphingobacterium</taxon>
    </lineage>
</organism>
<reference evidence="1 2" key="1">
    <citation type="journal article" date="2015" name="Stand. Genomic Sci.">
        <title>Genomic Encyclopedia of Bacterial and Archaeal Type Strains, Phase III: the genomes of soil and plant-associated and newly described type strains.</title>
        <authorList>
            <person name="Whitman W.B."/>
            <person name="Woyke T."/>
            <person name="Klenk H.P."/>
            <person name="Zhou Y."/>
            <person name="Lilburn T.G."/>
            <person name="Beck B.J."/>
            <person name="De Vos P."/>
            <person name="Vandamme P."/>
            <person name="Eisen J.A."/>
            <person name="Garrity G."/>
            <person name="Hugenholtz P."/>
            <person name="Kyrpides N.C."/>
        </authorList>
    </citation>
    <scope>NUCLEOTIDE SEQUENCE [LARGE SCALE GENOMIC DNA]</scope>
    <source>
        <strain evidence="1 2">CGMCC 1.6855</strain>
    </source>
</reference>
<name>A0A562LZ21_9SPHI</name>
<dbReference type="Proteomes" id="UP000315908">
    <property type="component" value="Unassembled WGS sequence"/>
</dbReference>
<dbReference type="AlphaFoldDB" id="A0A562LZ21"/>